<keyword evidence="8 12" id="KW-0798">TonB box</keyword>
<keyword evidence="5 11" id="KW-0812">Transmembrane</keyword>
<dbReference type="InterPro" id="IPR000531">
    <property type="entry name" value="Beta-barrel_TonB"/>
</dbReference>
<keyword evidence="2 11" id="KW-0813">Transport</keyword>
<evidence type="ECO:0000259" key="15">
    <source>
        <dbReference type="Pfam" id="PF07715"/>
    </source>
</evidence>
<dbReference type="OrthoDB" id="8538693at2"/>
<keyword evidence="7" id="KW-0406">Ion transport</keyword>
<keyword evidence="16" id="KW-0675">Receptor</keyword>
<evidence type="ECO:0000256" key="9">
    <source>
        <dbReference type="ARBA" id="ARBA00023136"/>
    </source>
</evidence>
<evidence type="ECO:0000256" key="1">
    <source>
        <dbReference type="ARBA" id="ARBA00004571"/>
    </source>
</evidence>
<keyword evidence="3 11" id="KW-1134">Transmembrane beta strand</keyword>
<dbReference type="SUPFAM" id="SSF56935">
    <property type="entry name" value="Porins"/>
    <property type="match status" value="1"/>
</dbReference>
<keyword evidence="17" id="KW-1185">Reference proteome</keyword>
<dbReference type="InterPro" id="IPR036942">
    <property type="entry name" value="Beta-barrel_TonB_sf"/>
</dbReference>
<feature type="chain" id="PRO_5035262138" evidence="13">
    <location>
        <begin position="28"/>
        <end position="803"/>
    </location>
</feature>
<evidence type="ECO:0000256" key="4">
    <source>
        <dbReference type="ARBA" id="ARBA00022496"/>
    </source>
</evidence>
<evidence type="ECO:0000256" key="2">
    <source>
        <dbReference type="ARBA" id="ARBA00022448"/>
    </source>
</evidence>
<evidence type="ECO:0000256" key="8">
    <source>
        <dbReference type="ARBA" id="ARBA00023077"/>
    </source>
</evidence>
<dbReference type="Pfam" id="PF07715">
    <property type="entry name" value="Plug"/>
    <property type="match status" value="1"/>
</dbReference>
<dbReference type="RefSeq" id="WP_145769569.1">
    <property type="nucleotide sequence ID" value="NZ_NCXS01000003.1"/>
</dbReference>
<evidence type="ECO:0000256" key="3">
    <source>
        <dbReference type="ARBA" id="ARBA00022452"/>
    </source>
</evidence>
<keyword evidence="6" id="KW-0408">Iron</keyword>
<dbReference type="AlphaFoldDB" id="A0A6S6XR76"/>
<evidence type="ECO:0000259" key="14">
    <source>
        <dbReference type="Pfam" id="PF00593"/>
    </source>
</evidence>
<evidence type="ECO:0000313" key="17">
    <source>
        <dbReference type="Proteomes" id="UP000515733"/>
    </source>
</evidence>
<keyword evidence="10 11" id="KW-0998">Cell outer membrane</keyword>
<dbReference type="Proteomes" id="UP000515733">
    <property type="component" value="Chromosome"/>
</dbReference>
<name>A0A6S6XR76_9PROT</name>
<dbReference type="PROSITE" id="PS52016">
    <property type="entry name" value="TONB_DEPENDENT_REC_3"/>
    <property type="match status" value="1"/>
</dbReference>
<dbReference type="Gene3D" id="2.40.170.20">
    <property type="entry name" value="TonB-dependent receptor, beta-barrel domain"/>
    <property type="match status" value="1"/>
</dbReference>
<protein>
    <submittedName>
        <fullName evidence="16">Putative TonB-dependent receptor</fullName>
    </submittedName>
</protein>
<dbReference type="PANTHER" id="PTHR32552">
    <property type="entry name" value="FERRICHROME IRON RECEPTOR-RELATED"/>
    <property type="match status" value="1"/>
</dbReference>
<dbReference type="Pfam" id="PF00593">
    <property type="entry name" value="TonB_dep_Rec_b-barrel"/>
    <property type="match status" value="1"/>
</dbReference>
<keyword evidence="9 11" id="KW-0472">Membrane</keyword>
<feature type="domain" description="TonB-dependent receptor plug" evidence="15">
    <location>
        <begin position="46"/>
        <end position="155"/>
    </location>
</feature>
<evidence type="ECO:0000256" key="10">
    <source>
        <dbReference type="ARBA" id="ARBA00023237"/>
    </source>
</evidence>
<comment type="subcellular location">
    <subcellularLocation>
        <location evidence="1 11">Cell outer membrane</location>
        <topology evidence="1 11">Multi-pass membrane protein</topology>
    </subcellularLocation>
</comment>
<keyword evidence="4" id="KW-0410">Iron transport</keyword>
<dbReference type="EMBL" id="LR778301">
    <property type="protein sequence ID" value="CAB1368451.1"/>
    <property type="molecule type" value="Genomic_DNA"/>
</dbReference>
<proteinExistence type="inferred from homology"/>
<evidence type="ECO:0000256" key="11">
    <source>
        <dbReference type="PROSITE-ProRule" id="PRU01360"/>
    </source>
</evidence>
<organism evidence="16 17">
    <name type="scientific">Denitratisoma oestradiolicum</name>
    <dbReference type="NCBI Taxonomy" id="311182"/>
    <lineage>
        <taxon>Bacteria</taxon>
        <taxon>Pseudomonadati</taxon>
        <taxon>Pseudomonadota</taxon>
        <taxon>Betaproteobacteria</taxon>
        <taxon>Nitrosomonadales</taxon>
        <taxon>Sterolibacteriaceae</taxon>
        <taxon>Denitratisoma</taxon>
    </lineage>
</organism>
<reference evidence="16 17" key="1">
    <citation type="submission" date="2020-03" db="EMBL/GenBank/DDBJ databases">
        <authorList>
            <consortium name="Genoscope - CEA"/>
            <person name="William W."/>
        </authorList>
    </citation>
    <scope>NUCLEOTIDE SEQUENCE [LARGE SCALE GENOMIC DNA]</scope>
    <source>
        <strain evidence="17">DSM 16959</strain>
    </source>
</reference>
<dbReference type="PANTHER" id="PTHR32552:SF81">
    <property type="entry name" value="TONB-DEPENDENT OUTER MEMBRANE RECEPTOR"/>
    <property type="match status" value="1"/>
</dbReference>
<comment type="similarity">
    <text evidence="11 12">Belongs to the TonB-dependent receptor family.</text>
</comment>
<evidence type="ECO:0000313" key="16">
    <source>
        <dbReference type="EMBL" id="CAB1368451.1"/>
    </source>
</evidence>
<gene>
    <name evidence="16" type="ORF">DENOEST_1286</name>
</gene>
<evidence type="ECO:0000256" key="5">
    <source>
        <dbReference type="ARBA" id="ARBA00022692"/>
    </source>
</evidence>
<evidence type="ECO:0000256" key="6">
    <source>
        <dbReference type="ARBA" id="ARBA00023004"/>
    </source>
</evidence>
<feature type="signal peptide" evidence="13">
    <location>
        <begin position="1"/>
        <end position="27"/>
    </location>
</feature>
<keyword evidence="13" id="KW-0732">Signal</keyword>
<dbReference type="GO" id="GO:0006826">
    <property type="term" value="P:iron ion transport"/>
    <property type="evidence" value="ECO:0007669"/>
    <property type="project" value="UniProtKB-KW"/>
</dbReference>
<dbReference type="GO" id="GO:0009279">
    <property type="term" value="C:cell outer membrane"/>
    <property type="evidence" value="ECO:0007669"/>
    <property type="project" value="UniProtKB-SubCell"/>
</dbReference>
<evidence type="ECO:0000256" key="13">
    <source>
        <dbReference type="SAM" id="SignalP"/>
    </source>
</evidence>
<accession>A0A6S6XR76</accession>
<feature type="domain" description="TonB-dependent receptor-like beta-barrel" evidence="14">
    <location>
        <begin position="303"/>
        <end position="768"/>
    </location>
</feature>
<sequence>MFKKNRIHMAVSGLLMTGMAVAPTIHAAEGQLEEVIVTAQKRAENLQEVPISVQAFNAKALEQKSIVTLSDVGAYVPGLSIQPYPGSSEVLYPSIRGVVPNMVSVAASMPMAVHINGIYLSQTAGMNLAAADLERMEILKGPQGVMSGRNATGGALNLYTVKPELGQFSFKQQITVAERGQFLSKTMVNVPLTGTLAAKVSYLHSDRDNEGIRNSAPGGIKFGEKTADAWRLDLRWKPANNVTVDYGFDTNTTESYETPAQCLEPPNIMMYGGFMSFFAADPRVAAAIAGCTHEKLTSLYYPYAMPKNRNKAEGHTLNVEWEINPSLTFRSITGYRKVDTSNGYIYTAYRGVADIRSDSGAFTILPLGSTPFNGQSSPITLFNESWSQEFQLIGDAGPNFKYTTGIYYAEDKGHQNSGPNLVMYMPSLGSSAGGPLGSDLAMMEKRGISSAKNSSVALFGQISWRPDVLSRKLEIVPGIRYTRDTREATGFNQSFSGFVVTPTATPGVVNGVFSWPAGYAGAYGKNTFSKTTPQLSLNYHWTDDVMFYGKVAKGYTSGGFDLASGSAASFTKGYDPETITSTEFGMKGEFLNRRLRTNLALFQSKYENEQKSVATPNPATGGTDWIIQNVGRSVYNGVELDLTAALTDALRLSLNSAWMDHKYTRFTDLVTGLDVAATRKLVVPKKAYSASVDYRFPALGLPGKLDGNLSYSYRGAQSTPIDLTGAWPASSFIVPPYSVWNGRLALSRIKVPPAGNGDLSVALWGKNLTDKKYTIYDVVNYSTDHGSPWGEPRTYGIDVIYNY</sequence>
<dbReference type="InterPro" id="IPR039426">
    <property type="entry name" value="TonB-dep_rcpt-like"/>
</dbReference>
<evidence type="ECO:0000256" key="12">
    <source>
        <dbReference type="RuleBase" id="RU003357"/>
    </source>
</evidence>
<dbReference type="InterPro" id="IPR012910">
    <property type="entry name" value="Plug_dom"/>
</dbReference>
<evidence type="ECO:0000256" key="7">
    <source>
        <dbReference type="ARBA" id="ARBA00023065"/>
    </source>
</evidence>
<dbReference type="KEGG" id="doe:DENOEST_1286"/>